<name>A0AAW6EDJ2_9FIRM</name>
<proteinExistence type="predicted"/>
<organism evidence="1 2">
    <name type="scientific">Ruminococcus bicirculans</name>
    <name type="common">ex Wegman et al. 2014</name>
    <dbReference type="NCBI Taxonomy" id="1160721"/>
    <lineage>
        <taxon>Bacteria</taxon>
        <taxon>Bacillati</taxon>
        <taxon>Bacillota</taxon>
        <taxon>Clostridia</taxon>
        <taxon>Eubacteriales</taxon>
        <taxon>Oscillospiraceae</taxon>
        <taxon>Ruminococcus</taxon>
    </lineage>
</organism>
<comment type="caution">
    <text evidence="1">The sequence shown here is derived from an EMBL/GenBank/DDBJ whole genome shotgun (WGS) entry which is preliminary data.</text>
</comment>
<evidence type="ECO:0000313" key="2">
    <source>
        <dbReference type="Proteomes" id="UP001211015"/>
    </source>
</evidence>
<dbReference type="Proteomes" id="UP001211015">
    <property type="component" value="Unassembled WGS sequence"/>
</dbReference>
<dbReference type="EMBL" id="JAQMLV010000020">
    <property type="protein sequence ID" value="MDB8745814.1"/>
    <property type="molecule type" value="Genomic_DNA"/>
</dbReference>
<gene>
    <name evidence="1" type="ORF">PNU62_12365</name>
</gene>
<dbReference type="RefSeq" id="WP_009988041.1">
    <property type="nucleotide sequence ID" value="NZ_DAWBUL010000118.1"/>
</dbReference>
<protein>
    <submittedName>
        <fullName evidence="1">Uncharacterized protein</fullName>
    </submittedName>
</protein>
<dbReference type="AlphaFoldDB" id="A0AAW6EDJ2"/>
<evidence type="ECO:0000313" key="1">
    <source>
        <dbReference type="EMBL" id="MDB8745814.1"/>
    </source>
</evidence>
<sequence>MLSMSELAMNPNRKVTTVCYGKKQEWDDREEAQAYFLEAMMNSDGAEHDRYSGIYIQLQNGLDYCTDEDDDEEDES</sequence>
<reference evidence="1" key="1">
    <citation type="submission" date="2023-01" db="EMBL/GenBank/DDBJ databases">
        <title>Human gut microbiome strain richness.</title>
        <authorList>
            <person name="Chen-Liaw A."/>
        </authorList>
    </citation>
    <scope>NUCLEOTIDE SEQUENCE</scope>
    <source>
        <strain evidence="1">1001275st1_F4_1001275B_160808</strain>
    </source>
</reference>
<accession>A0AAW6EDJ2</accession>